<proteinExistence type="predicted"/>
<evidence type="ECO:0000313" key="2">
    <source>
        <dbReference type="Proteomes" id="UP000680304"/>
    </source>
</evidence>
<comment type="caution">
    <text evidence="1">The sequence shown here is derived from an EMBL/GenBank/DDBJ whole genome shotgun (WGS) entry which is preliminary data.</text>
</comment>
<dbReference type="PANTHER" id="PTHR43649:SF27">
    <property type="entry name" value="EXTRACELLULAR SOLUTE-BINDING PROTEIN FAMILY 1"/>
    <property type="match status" value="1"/>
</dbReference>
<organism evidence="1 2">
    <name type="scientific">Paenibacillus cisolokensis</name>
    <dbReference type="NCBI Taxonomy" id="1658519"/>
    <lineage>
        <taxon>Bacteria</taxon>
        <taxon>Bacillati</taxon>
        <taxon>Bacillota</taxon>
        <taxon>Bacilli</taxon>
        <taxon>Bacillales</taxon>
        <taxon>Paenibacillaceae</taxon>
        <taxon>Paenibacillus</taxon>
    </lineage>
</organism>
<dbReference type="Pfam" id="PF01547">
    <property type="entry name" value="SBP_bac_1"/>
    <property type="match status" value="1"/>
</dbReference>
<gene>
    <name evidence="1" type="ORF">PACILC2_29000</name>
</gene>
<dbReference type="EMBL" id="BOVJ01000089">
    <property type="protein sequence ID" value="GIQ64332.1"/>
    <property type="molecule type" value="Genomic_DNA"/>
</dbReference>
<reference evidence="1 2" key="1">
    <citation type="submission" date="2021-04" db="EMBL/GenBank/DDBJ databases">
        <title>Draft genome sequence of Paenibacillus cisolokensis, LC2-13A.</title>
        <authorList>
            <person name="Uke A."/>
            <person name="Chhe C."/>
            <person name="Baramee S."/>
            <person name="Kosugi A."/>
        </authorList>
    </citation>
    <scope>NUCLEOTIDE SEQUENCE [LARGE SCALE GENOMIC DNA]</scope>
    <source>
        <strain evidence="1 2">LC2-13A</strain>
    </source>
</reference>
<sequence length="411" mass="46592">MAFLKSFTEDYNAVDSGEGGGQAVTVWIGSGRDQAQLLRSMIDSMFTPETGIEIDLQLVNPAVVMPATLAGKGPDVALSMPDIINFAMRGAVQDLTAFPDFGEVRSQFMDSAFTGFTYRNGIYALPETQSFPMLFYRKDILDNLGLEVPDTWEDMYRIIPELQKNNMELALPFTIVFETMLYQAGGAYYQGDGIATDLDSPAGIETFRKWTELYTNYKLPLEFDFINRFRTGEMPIGIADYTTYNFLKIFAPEIRGQWDFTPLPGTKQADGTIRRDALTTATGTVIFNNSDRKEAAWTFLKWWTGAEAQATFGREMEAILGESARYAAANLEAIRMLPWSSREYRSLMDQFEWIRGRPAVPGGYSLDRHLNNAFYEVYNDGSEPRETLENYVRTINEEITIKRKEFNLPTK</sequence>
<protein>
    <recommendedName>
        <fullName evidence="3">ABC transporter substrate-binding protein</fullName>
    </recommendedName>
</protein>
<accession>A0ABQ4N825</accession>
<dbReference type="Proteomes" id="UP000680304">
    <property type="component" value="Unassembled WGS sequence"/>
</dbReference>
<dbReference type="PANTHER" id="PTHR43649">
    <property type="entry name" value="ARABINOSE-BINDING PROTEIN-RELATED"/>
    <property type="match status" value="1"/>
</dbReference>
<dbReference type="InterPro" id="IPR006059">
    <property type="entry name" value="SBP"/>
</dbReference>
<evidence type="ECO:0000313" key="1">
    <source>
        <dbReference type="EMBL" id="GIQ64332.1"/>
    </source>
</evidence>
<dbReference type="SUPFAM" id="SSF53850">
    <property type="entry name" value="Periplasmic binding protein-like II"/>
    <property type="match status" value="1"/>
</dbReference>
<name>A0ABQ4N825_9BACL</name>
<dbReference type="RefSeq" id="WP_213529090.1">
    <property type="nucleotide sequence ID" value="NZ_BOVJ01000089.1"/>
</dbReference>
<keyword evidence="2" id="KW-1185">Reference proteome</keyword>
<dbReference type="InterPro" id="IPR050490">
    <property type="entry name" value="Bact_solute-bd_prot1"/>
</dbReference>
<dbReference type="Gene3D" id="3.40.190.10">
    <property type="entry name" value="Periplasmic binding protein-like II"/>
    <property type="match status" value="1"/>
</dbReference>
<evidence type="ECO:0008006" key="3">
    <source>
        <dbReference type="Google" id="ProtNLM"/>
    </source>
</evidence>